<reference evidence="2 3" key="1">
    <citation type="submission" date="2019-09" db="EMBL/GenBank/DDBJ databases">
        <authorList>
            <person name="Ou C."/>
        </authorList>
    </citation>
    <scope>NUCLEOTIDE SEQUENCE [LARGE SCALE GENOMIC DNA]</scope>
    <source>
        <strain evidence="2">S2</strain>
        <tissue evidence="2">Leaf</tissue>
    </source>
</reference>
<organism evidence="2 3">
    <name type="scientific">Pyrus ussuriensis x Pyrus communis</name>
    <dbReference type="NCBI Taxonomy" id="2448454"/>
    <lineage>
        <taxon>Eukaryota</taxon>
        <taxon>Viridiplantae</taxon>
        <taxon>Streptophyta</taxon>
        <taxon>Embryophyta</taxon>
        <taxon>Tracheophyta</taxon>
        <taxon>Spermatophyta</taxon>
        <taxon>Magnoliopsida</taxon>
        <taxon>eudicotyledons</taxon>
        <taxon>Gunneridae</taxon>
        <taxon>Pentapetalae</taxon>
        <taxon>rosids</taxon>
        <taxon>fabids</taxon>
        <taxon>Rosales</taxon>
        <taxon>Rosaceae</taxon>
        <taxon>Amygdaloideae</taxon>
        <taxon>Maleae</taxon>
        <taxon>Pyrus</taxon>
    </lineage>
</organism>
<dbReference type="Proteomes" id="UP000327157">
    <property type="component" value="Chromosome 10"/>
</dbReference>
<evidence type="ECO:0000313" key="3">
    <source>
        <dbReference type="Proteomes" id="UP000327157"/>
    </source>
</evidence>
<dbReference type="EMBL" id="SMOL01000695">
    <property type="protein sequence ID" value="KAB2602532.1"/>
    <property type="molecule type" value="Genomic_DNA"/>
</dbReference>
<name>A0A5N5FMV2_9ROSA</name>
<comment type="caution">
    <text evidence="2">The sequence shown here is derived from an EMBL/GenBank/DDBJ whole genome shotgun (WGS) entry which is preliminary data.</text>
</comment>
<gene>
    <name evidence="2" type="ORF">D8674_003537</name>
</gene>
<sequence length="103" mass="11682">MVHSKMKRNIKTISTLEHFHRGWDRSAHSQKNGPAPREVSPTHRIAWHPTQASLQASLKLTDLGTGPYDAMVMSAMDGATEGEGFQHNLYVRNHKNRIENLPR</sequence>
<accession>A0A5N5FMV2</accession>
<feature type="region of interest" description="Disordered" evidence="1">
    <location>
        <begin position="21"/>
        <end position="41"/>
    </location>
</feature>
<proteinExistence type="predicted"/>
<keyword evidence="3" id="KW-1185">Reference proteome</keyword>
<evidence type="ECO:0000256" key="1">
    <source>
        <dbReference type="SAM" id="MobiDB-lite"/>
    </source>
</evidence>
<evidence type="ECO:0000313" key="2">
    <source>
        <dbReference type="EMBL" id="KAB2602532.1"/>
    </source>
</evidence>
<protein>
    <submittedName>
        <fullName evidence="2">Cadmium/zinc-transporting ATPase HMA1</fullName>
    </submittedName>
</protein>
<dbReference type="AlphaFoldDB" id="A0A5N5FMV2"/>
<reference evidence="3" key="2">
    <citation type="submission" date="2019-10" db="EMBL/GenBank/DDBJ databases">
        <title>A de novo genome assembly of a pear dwarfing rootstock.</title>
        <authorList>
            <person name="Wang F."/>
            <person name="Wang J."/>
            <person name="Li S."/>
            <person name="Zhang Y."/>
            <person name="Fang M."/>
            <person name="Ma L."/>
            <person name="Zhao Y."/>
            <person name="Jiang S."/>
        </authorList>
    </citation>
    <scope>NUCLEOTIDE SEQUENCE [LARGE SCALE GENOMIC DNA]</scope>
</reference>
<reference evidence="2 3" key="3">
    <citation type="submission" date="2019-11" db="EMBL/GenBank/DDBJ databases">
        <title>A de novo genome assembly of a pear dwarfing rootstock.</title>
        <authorList>
            <person name="Wang F."/>
            <person name="Wang J."/>
            <person name="Li S."/>
            <person name="Zhang Y."/>
            <person name="Fang M."/>
            <person name="Ma L."/>
            <person name="Zhao Y."/>
            <person name="Jiang S."/>
        </authorList>
    </citation>
    <scope>NUCLEOTIDE SEQUENCE [LARGE SCALE GENOMIC DNA]</scope>
    <source>
        <strain evidence="2">S2</strain>
        <tissue evidence="2">Leaf</tissue>
    </source>
</reference>